<organism evidence="6 7">
    <name type="scientific">Leisingera daeponensis</name>
    <dbReference type="NCBI Taxonomy" id="405746"/>
    <lineage>
        <taxon>Bacteria</taxon>
        <taxon>Pseudomonadati</taxon>
        <taxon>Pseudomonadota</taxon>
        <taxon>Alphaproteobacteria</taxon>
        <taxon>Rhodobacterales</taxon>
        <taxon>Roseobacteraceae</taxon>
        <taxon>Leisingera</taxon>
    </lineage>
</organism>
<dbReference type="SUPFAM" id="SSF103088">
    <property type="entry name" value="OmpA-like"/>
    <property type="match status" value="1"/>
</dbReference>
<proteinExistence type="predicted"/>
<dbReference type="PRINTS" id="PR01021">
    <property type="entry name" value="OMPADOMAIN"/>
</dbReference>
<gene>
    <name evidence="6" type="ORF">KUV26_09500</name>
</gene>
<sequence>MPAAAAAISERATALGVYQLPVGPEAADKVPSERFEGRIIRRTWRVESSSTVLQILAPLREQLLEQGYEIRLDCAARDCGGFGFRFGIEVVPAPDMMVDISRYHFLSAARGQEAASVLVSRAGGAAYVQVISVRPPEAAPAAEIPDVQPPADPARPVELAKVLEVRGHAVLTDLVFESGSTRLREGRYGSLRELAAFLADNPQYRLLLVGHTDTEGSQAQNAGISERRAQSVKDRLVEAYEADAARIEVAGAGFLAPIASNLIPEGREANRRVEAVLLGG</sequence>
<dbReference type="PROSITE" id="PS51123">
    <property type="entry name" value="OMPA_2"/>
    <property type="match status" value="1"/>
</dbReference>
<feature type="domain" description="OmpA-like" evidence="5">
    <location>
        <begin position="163"/>
        <end position="280"/>
    </location>
</feature>
<dbReference type="Proteomes" id="UP000766629">
    <property type="component" value="Unassembled WGS sequence"/>
</dbReference>
<accession>A0ABS7NEM0</accession>
<evidence type="ECO:0000256" key="1">
    <source>
        <dbReference type="ARBA" id="ARBA00004442"/>
    </source>
</evidence>
<keyword evidence="7" id="KW-1185">Reference proteome</keyword>
<dbReference type="PANTHER" id="PTHR30329">
    <property type="entry name" value="STATOR ELEMENT OF FLAGELLAR MOTOR COMPLEX"/>
    <property type="match status" value="1"/>
</dbReference>
<keyword evidence="3" id="KW-0998">Cell outer membrane</keyword>
<comment type="subcellular location">
    <subcellularLocation>
        <location evidence="1">Cell outer membrane</location>
    </subcellularLocation>
</comment>
<protein>
    <submittedName>
        <fullName evidence="6">OmpA family protein</fullName>
    </submittedName>
</protein>
<keyword evidence="2 4" id="KW-0472">Membrane</keyword>
<evidence type="ECO:0000313" key="7">
    <source>
        <dbReference type="Proteomes" id="UP000766629"/>
    </source>
</evidence>
<evidence type="ECO:0000313" key="6">
    <source>
        <dbReference type="EMBL" id="MBY6139665.1"/>
    </source>
</evidence>
<dbReference type="CDD" id="cd07185">
    <property type="entry name" value="OmpA_C-like"/>
    <property type="match status" value="1"/>
</dbReference>
<evidence type="ECO:0000259" key="5">
    <source>
        <dbReference type="PROSITE" id="PS51123"/>
    </source>
</evidence>
<dbReference type="Pfam" id="PF00691">
    <property type="entry name" value="OmpA"/>
    <property type="match status" value="1"/>
</dbReference>
<dbReference type="EMBL" id="JAHVJA010000003">
    <property type="protein sequence ID" value="MBY6139665.1"/>
    <property type="molecule type" value="Genomic_DNA"/>
</dbReference>
<reference evidence="6 7" key="1">
    <citation type="submission" date="2021-06" db="EMBL/GenBank/DDBJ databases">
        <title>50 bacteria genomes isolated from Dapeng, Shenzhen, China.</title>
        <authorList>
            <person name="Zheng W."/>
            <person name="Yu S."/>
            <person name="Huang Y."/>
        </authorList>
    </citation>
    <scope>NUCLEOTIDE SEQUENCE [LARGE SCALE GENOMIC DNA]</scope>
    <source>
        <strain evidence="6 7">DP1N14-2</strain>
    </source>
</reference>
<dbReference type="PANTHER" id="PTHR30329:SF21">
    <property type="entry name" value="LIPOPROTEIN YIAD-RELATED"/>
    <property type="match status" value="1"/>
</dbReference>
<evidence type="ECO:0000256" key="3">
    <source>
        <dbReference type="ARBA" id="ARBA00023237"/>
    </source>
</evidence>
<dbReference type="InterPro" id="IPR006665">
    <property type="entry name" value="OmpA-like"/>
</dbReference>
<evidence type="ECO:0000256" key="4">
    <source>
        <dbReference type="PROSITE-ProRule" id="PRU00473"/>
    </source>
</evidence>
<dbReference type="InterPro" id="IPR006664">
    <property type="entry name" value="OMP_bac"/>
</dbReference>
<dbReference type="InterPro" id="IPR050330">
    <property type="entry name" value="Bact_OuterMem_StrucFunc"/>
</dbReference>
<dbReference type="Gene3D" id="3.30.1330.60">
    <property type="entry name" value="OmpA-like domain"/>
    <property type="match status" value="1"/>
</dbReference>
<dbReference type="InterPro" id="IPR036737">
    <property type="entry name" value="OmpA-like_sf"/>
</dbReference>
<evidence type="ECO:0000256" key="2">
    <source>
        <dbReference type="ARBA" id="ARBA00023136"/>
    </source>
</evidence>
<name>A0ABS7NEM0_9RHOB</name>
<comment type="caution">
    <text evidence="6">The sequence shown here is derived from an EMBL/GenBank/DDBJ whole genome shotgun (WGS) entry which is preliminary data.</text>
</comment>